<organism evidence="5 6">
    <name type="scientific">Roseateles aquatilis</name>
    <dbReference type="NCBI Taxonomy" id="431061"/>
    <lineage>
        <taxon>Bacteria</taxon>
        <taxon>Pseudomonadati</taxon>
        <taxon>Pseudomonadota</taxon>
        <taxon>Betaproteobacteria</taxon>
        <taxon>Burkholderiales</taxon>
        <taxon>Sphaerotilaceae</taxon>
        <taxon>Roseateles</taxon>
    </lineage>
</organism>
<name>A0A246J2X9_9BURK</name>
<dbReference type="Pfam" id="PF00072">
    <property type="entry name" value="Response_reg"/>
    <property type="match status" value="1"/>
</dbReference>
<dbReference type="GO" id="GO:0000160">
    <property type="term" value="P:phosphorelay signal transduction system"/>
    <property type="evidence" value="ECO:0007669"/>
    <property type="project" value="UniProtKB-KW"/>
</dbReference>
<dbReference type="PROSITE" id="PS50110">
    <property type="entry name" value="RESPONSE_REGULATORY"/>
    <property type="match status" value="1"/>
</dbReference>
<dbReference type="PROSITE" id="PS51257">
    <property type="entry name" value="PROKAR_LIPOPROTEIN"/>
    <property type="match status" value="1"/>
</dbReference>
<dbReference type="SMART" id="SM00448">
    <property type="entry name" value="REC"/>
    <property type="match status" value="1"/>
</dbReference>
<reference evidence="5 6" key="1">
    <citation type="journal article" date="2008" name="Int. J. Syst. Evol. Microbiol.">
        <title>Description of Roseateles aquatilis sp. nov. and Roseateles terrae sp. nov., in the class Betaproteobacteria, and emended description of the genus Roseateles.</title>
        <authorList>
            <person name="Gomila M."/>
            <person name="Bowien B."/>
            <person name="Falsen E."/>
            <person name="Moore E.R."/>
            <person name="Lalucat J."/>
        </authorList>
    </citation>
    <scope>NUCLEOTIDE SEQUENCE [LARGE SCALE GENOMIC DNA]</scope>
    <source>
        <strain evidence="5 6">CCUG 48205</strain>
    </source>
</reference>
<evidence type="ECO:0000256" key="3">
    <source>
        <dbReference type="PROSITE-ProRule" id="PRU00169"/>
    </source>
</evidence>
<dbReference type="SUPFAM" id="SSF52172">
    <property type="entry name" value="CheY-like"/>
    <property type="match status" value="1"/>
</dbReference>
<dbReference type="PANTHER" id="PTHR45339">
    <property type="entry name" value="HYBRID SIGNAL TRANSDUCTION HISTIDINE KINASE J"/>
    <property type="match status" value="1"/>
</dbReference>
<dbReference type="Proteomes" id="UP000197468">
    <property type="component" value="Unassembled WGS sequence"/>
</dbReference>
<feature type="domain" description="Response regulatory" evidence="4">
    <location>
        <begin position="113"/>
        <end position="232"/>
    </location>
</feature>
<gene>
    <name evidence="5" type="ORF">CDN99_19755</name>
</gene>
<keyword evidence="1 3" id="KW-0597">Phosphoprotein</keyword>
<proteinExistence type="predicted"/>
<evidence type="ECO:0000259" key="4">
    <source>
        <dbReference type="PROSITE" id="PS50110"/>
    </source>
</evidence>
<evidence type="ECO:0000256" key="1">
    <source>
        <dbReference type="ARBA" id="ARBA00022553"/>
    </source>
</evidence>
<evidence type="ECO:0000313" key="6">
    <source>
        <dbReference type="Proteomes" id="UP000197468"/>
    </source>
</evidence>
<comment type="caution">
    <text evidence="5">The sequence shown here is derived from an EMBL/GenBank/DDBJ whole genome shotgun (WGS) entry which is preliminary data.</text>
</comment>
<dbReference type="CDD" id="cd17546">
    <property type="entry name" value="REC_hyHK_CKI1_RcsC-like"/>
    <property type="match status" value="1"/>
</dbReference>
<feature type="modified residue" description="4-aspartylphosphate" evidence="3">
    <location>
        <position position="162"/>
    </location>
</feature>
<dbReference type="PANTHER" id="PTHR45339:SF1">
    <property type="entry name" value="HYBRID SIGNAL TRANSDUCTION HISTIDINE KINASE J"/>
    <property type="match status" value="1"/>
</dbReference>
<evidence type="ECO:0000313" key="5">
    <source>
        <dbReference type="EMBL" id="OWQ86939.1"/>
    </source>
</evidence>
<protein>
    <recommendedName>
        <fullName evidence="4">Response regulatory domain-containing protein</fullName>
    </recommendedName>
</protein>
<evidence type="ECO:0000256" key="2">
    <source>
        <dbReference type="ARBA" id="ARBA00023012"/>
    </source>
</evidence>
<dbReference type="EMBL" id="NIOF01000010">
    <property type="protein sequence ID" value="OWQ86939.1"/>
    <property type="molecule type" value="Genomic_DNA"/>
</dbReference>
<keyword evidence="6" id="KW-1185">Reference proteome</keyword>
<dbReference type="InterPro" id="IPR001789">
    <property type="entry name" value="Sig_transdc_resp-reg_receiver"/>
</dbReference>
<dbReference type="AlphaFoldDB" id="A0A246J2X9"/>
<keyword evidence="2" id="KW-0902">Two-component regulatory system</keyword>
<accession>A0A246J2X9</accession>
<sequence length="239" mass="25862">MPRPFRKAWNTSCQGLGVMTSAHLLVFGGCGNNGPRRRNATSGADTRDFSQGLPAVFMGWGATSDMDRNDGHHPSETTLVLMTSDASAKPAPASPPAVDATVSGQRPAPGEAFVLLVEDNPINQVVALEFLALMGLKTQLARNGQEALDLCERAAPSLVLMDIQMPGMDGLECARRLREQQAQGRLPRFPILALTAHALDSDVADSLKAGMDEHLTKPLDFLTLRRRLARWLDLPQLND</sequence>
<dbReference type="InterPro" id="IPR011006">
    <property type="entry name" value="CheY-like_superfamily"/>
</dbReference>
<dbReference type="Gene3D" id="3.40.50.2300">
    <property type="match status" value="1"/>
</dbReference>